<dbReference type="PATRIC" id="fig|1292034.3.peg.2499"/>
<organism evidence="1 2">
    <name type="scientific">Caulobacter vibrioides OR37</name>
    <dbReference type="NCBI Taxonomy" id="1292034"/>
    <lineage>
        <taxon>Bacteria</taxon>
        <taxon>Pseudomonadati</taxon>
        <taxon>Pseudomonadota</taxon>
        <taxon>Alphaproteobacteria</taxon>
        <taxon>Caulobacterales</taxon>
        <taxon>Caulobacteraceae</taxon>
        <taxon>Caulobacter</taxon>
    </lineage>
</organism>
<dbReference type="RefSeq" id="WP_004620275.1">
    <property type="nucleotide sequence ID" value="NZ_APMP01000015.1"/>
</dbReference>
<evidence type="ECO:0000313" key="1">
    <source>
        <dbReference type="EMBL" id="ENZ81578.1"/>
    </source>
</evidence>
<reference evidence="1 2" key="1">
    <citation type="journal article" date="2013" name="Genome Announc.">
        <title>Draft Genome Sequence for Caulobacter sp. Strain OR37, a Bacterium Tolerant to Heavy Metals.</title>
        <authorList>
            <person name="Utturkar S.M."/>
            <person name="Bollmann A."/>
            <person name="Brzoska R.M."/>
            <person name="Klingeman D.M."/>
            <person name="Epstein S.E."/>
            <person name="Palumbo A.V."/>
            <person name="Brown S.D."/>
        </authorList>
    </citation>
    <scope>NUCLEOTIDE SEQUENCE [LARGE SCALE GENOMIC DNA]</scope>
    <source>
        <strain evidence="1 2">OR37</strain>
    </source>
</reference>
<protein>
    <submittedName>
        <fullName evidence="1">Uncharacterized protein</fullName>
    </submittedName>
</protein>
<dbReference type="eggNOG" id="ENOG50336YU">
    <property type="taxonomic scope" value="Bacteria"/>
</dbReference>
<evidence type="ECO:0000313" key="2">
    <source>
        <dbReference type="Proteomes" id="UP000013063"/>
    </source>
</evidence>
<dbReference type="AlphaFoldDB" id="R0E7V2"/>
<accession>R0E7V2</accession>
<dbReference type="STRING" id="1292034.OR37_02516"/>
<proteinExistence type="predicted"/>
<gene>
    <name evidence="1" type="ORF">OR37_02516</name>
</gene>
<comment type="caution">
    <text evidence="1">The sequence shown here is derived from an EMBL/GenBank/DDBJ whole genome shotgun (WGS) entry which is preliminary data.</text>
</comment>
<sequence length="199" mass="21931">MSIFKPAIFRLNHDHERLVAPIVADGAIGTGGIGDGRIIPLVILDTSQRSDIDAAIEAQASVHQGDVKVQWGQLPGHDHTVALYLTLQRPAEAFVIVEFDLTKNQGVLVENILASRGLYIQAGRPGDRLKHDVNRPKLLAEVPDTGFRPAWDRLYFDYTVKAFRARGLPRPAAKQAARAAIREIRKIVSIRPAFATSED</sequence>
<dbReference type="OrthoDB" id="3365862at2"/>
<name>R0E7V2_CAUVI</name>
<keyword evidence="2" id="KW-1185">Reference proteome</keyword>
<dbReference type="Proteomes" id="UP000013063">
    <property type="component" value="Unassembled WGS sequence"/>
</dbReference>
<dbReference type="EMBL" id="APMP01000015">
    <property type="protein sequence ID" value="ENZ81578.1"/>
    <property type="molecule type" value="Genomic_DNA"/>
</dbReference>